<feature type="transmembrane region" description="Helical" evidence="2">
    <location>
        <begin position="84"/>
        <end position="115"/>
    </location>
</feature>
<keyword evidence="2" id="KW-0472">Membrane</keyword>
<dbReference type="Proteomes" id="UP001363151">
    <property type="component" value="Unassembled WGS sequence"/>
</dbReference>
<feature type="transmembrane region" description="Helical" evidence="2">
    <location>
        <begin position="32"/>
        <end position="50"/>
    </location>
</feature>
<evidence type="ECO:0000256" key="1">
    <source>
        <dbReference type="SAM" id="MobiDB-lite"/>
    </source>
</evidence>
<evidence type="ECO:0000313" key="3">
    <source>
        <dbReference type="EMBL" id="KAK7242335.1"/>
    </source>
</evidence>
<organism evidence="3 4">
    <name type="scientific">Aureococcus anophagefferens</name>
    <name type="common">Harmful bloom alga</name>
    <dbReference type="NCBI Taxonomy" id="44056"/>
    <lineage>
        <taxon>Eukaryota</taxon>
        <taxon>Sar</taxon>
        <taxon>Stramenopiles</taxon>
        <taxon>Ochrophyta</taxon>
        <taxon>Pelagophyceae</taxon>
        <taxon>Pelagomonadales</taxon>
        <taxon>Pelagomonadaceae</taxon>
        <taxon>Aureococcus</taxon>
    </lineage>
</organism>
<keyword evidence="2" id="KW-0812">Transmembrane</keyword>
<name>A0ABR1G1W7_AURAN</name>
<feature type="region of interest" description="Disordered" evidence="1">
    <location>
        <begin position="205"/>
        <end position="234"/>
    </location>
</feature>
<comment type="caution">
    <text evidence="3">The sequence shown here is derived from an EMBL/GenBank/DDBJ whole genome shotgun (WGS) entry which is preliminary data.</text>
</comment>
<feature type="transmembrane region" description="Helical" evidence="2">
    <location>
        <begin position="162"/>
        <end position="182"/>
    </location>
</feature>
<proteinExistence type="predicted"/>
<sequence length="366" mass="38176">MIQADTRELETKLKQTVLNIRQKEVSLFTDQFAVLASSATFMSSLGFGALNMEIGFLEKEGGQYCSELVGCDGPYEKILSPLTLFYGCAAAGTACNLLAVILASFCMIFGPELAIRGTEGSMHHAVRGMYEERRIALRYFWVGCLFIVLSGIALGWMKFPHLTAGLITFVFVTLVAFCAVYVRRLAPQFAYEDVNSANLVEAMQPAARPSPPPAVAGALGPPERRGTLEARPEARGPLGRLRGAAAASYGASYGATSDTRPPASATGGDASRSGALFVDGALRYAVLDGAPETKAGGTLRLFSLDGKPLATCSLGSVAAGAGKFTVAAPDGVKVCAGTSAKDTAAWLASLRAAGVPPADGGGDPFR</sequence>
<evidence type="ECO:0000256" key="2">
    <source>
        <dbReference type="SAM" id="Phobius"/>
    </source>
</evidence>
<keyword evidence="2" id="KW-1133">Transmembrane helix</keyword>
<gene>
    <name evidence="3" type="ORF">SO694_00012024</name>
</gene>
<feature type="compositionally biased region" description="Basic and acidic residues" evidence="1">
    <location>
        <begin position="222"/>
        <end position="234"/>
    </location>
</feature>
<keyword evidence="4" id="KW-1185">Reference proteome</keyword>
<protein>
    <recommendedName>
        <fullName evidence="5">PH domain-containing protein</fullName>
    </recommendedName>
</protein>
<evidence type="ECO:0008006" key="5">
    <source>
        <dbReference type="Google" id="ProtNLM"/>
    </source>
</evidence>
<accession>A0ABR1G1W7</accession>
<dbReference type="EMBL" id="JBBJCI010000145">
    <property type="protein sequence ID" value="KAK7242335.1"/>
    <property type="molecule type" value="Genomic_DNA"/>
</dbReference>
<reference evidence="3 4" key="1">
    <citation type="submission" date="2024-03" db="EMBL/GenBank/DDBJ databases">
        <title>Aureococcus anophagefferens CCMP1851 and Kratosvirus quantuckense: Draft genome of a second virus-susceptible host strain in the model system.</title>
        <authorList>
            <person name="Chase E."/>
            <person name="Truchon A.R."/>
            <person name="Schepens W."/>
            <person name="Wilhelm S.W."/>
        </authorList>
    </citation>
    <scope>NUCLEOTIDE SEQUENCE [LARGE SCALE GENOMIC DNA]</scope>
    <source>
        <strain evidence="3 4">CCMP1851</strain>
    </source>
</reference>
<feature type="transmembrane region" description="Helical" evidence="2">
    <location>
        <begin position="136"/>
        <end position="156"/>
    </location>
</feature>
<evidence type="ECO:0000313" key="4">
    <source>
        <dbReference type="Proteomes" id="UP001363151"/>
    </source>
</evidence>